<accession>A0AAN9EX97</accession>
<reference evidence="3 4" key="1">
    <citation type="submission" date="2024-01" db="EMBL/GenBank/DDBJ databases">
        <title>The genomes of 5 underutilized Papilionoideae crops provide insights into root nodulation and disease resistance.</title>
        <authorList>
            <person name="Yuan L."/>
        </authorList>
    </citation>
    <scope>NUCLEOTIDE SEQUENCE [LARGE SCALE GENOMIC DNA]</scope>
    <source>
        <strain evidence="3">LY-2023</strain>
        <tissue evidence="3">Leaf</tissue>
    </source>
</reference>
<feature type="compositionally biased region" description="Basic residues" evidence="1">
    <location>
        <begin position="101"/>
        <end position="112"/>
    </location>
</feature>
<evidence type="ECO:0000256" key="1">
    <source>
        <dbReference type="SAM" id="MobiDB-lite"/>
    </source>
</evidence>
<proteinExistence type="predicted"/>
<keyword evidence="4" id="KW-1185">Reference proteome</keyword>
<feature type="transmembrane region" description="Helical" evidence="2">
    <location>
        <begin position="161"/>
        <end position="181"/>
    </location>
</feature>
<evidence type="ECO:0000256" key="2">
    <source>
        <dbReference type="SAM" id="Phobius"/>
    </source>
</evidence>
<gene>
    <name evidence="3" type="ORF">RJT34_32349</name>
</gene>
<feature type="region of interest" description="Disordered" evidence="1">
    <location>
        <begin position="94"/>
        <end position="125"/>
    </location>
</feature>
<protein>
    <recommendedName>
        <fullName evidence="5">Transmembrane protein</fullName>
    </recommendedName>
</protein>
<sequence length="251" mass="26986">MMDHRSAKYEDAEIDLESGLVVTEDDSESVSTLGNAKQGKTVLAFGFVGDCVKVEDDKHNSVCCNESNLSVVSKDMEKVTNKLLMGQDRVECVKNIPTKEKQKKSSGKKAPKPPRPPRAPSLDAADHKLIREITELALLKRARVERMKALKKMKAAKSSSSSSSSTFAMVFTVVFCIVMLLQGMSSGKSSVVSFQGSPVPAGADSSLIDVQYQLLPNPSSSDSNAPGLESHKIVQKVTGSDLLVKLSRVAG</sequence>
<keyword evidence="2" id="KW-0812">Transmembrane</keyword>
<dbReference type="AlphaFoldDB" id="A0AAN9EX97"/>
<dbReference type="Proteomes" id="UP001359559">
    <property type="component" value="Unassembled WGS sequence"/>
</dbReference>
<dbReference type="PANTHER" id="PTHR34188:SF22">
    <property type="entry name" value="PROTEIN, PUTATIVE-RELATED"/>
    <property type="match status" value="1"/>
</dbReference>
<evidence type="ECO:0008006" key="5">
    <source>
        <dbReference type="Google" id="ProtNLM"/>
    </source>
</evidence>
<keyword evidence="2" id="KW-0472">Membrane</keyword>
<name>A0AAN9EX97_CLITE</name>
<keyword evidence="2" id="KW-1133">Transmembrane helix</keyword>
<evidence type="ECO:0000313" key="3">
    <source>
        <dbReference type="EMBL" id="KAK7264739.1"/>
    </source>
</evidence>
<comment type="caution">
    <text evidence="3">The sequence shown here is derived from an EMBL/GenBank/DDBJ whole genome shotgun (WGS) entry which is preliminary data.</text>
</comment>
<organism evidence="3 4">
    <name type="scientific">Clitoria ternatea</name>
    <name type="common">Butterfly pea</name>
    <dbReference type="NCBI Taxonomy" id="43366"/>
    <lineage>
        <taxon>Eukaryota</taxon>
        <taxon>Viridiplantae</taxon>
        <taxon>Streptophyta</taxon>
        <taxon>Embryophyta</taxon>
        <taxon>Tracheophyta</taxon>
        <taxon>Spermatophyta</taxon>
        <taxon>Magnoliopsida</taxon>
        <taxon>eudicotyledons</taxon>
        <taxon>Gunneridae</taxon>
        <taxon>Pentapetalae</taxon>
        <taxon>rosids</taxon>
        <taxon>fabids</taxon>
        <taxon>Fabales</taxon>
        <taxon>Fabaceae</taxon>
        <taxon>Papilionoideae</taxon>
        <taxon>50 kb inversion clade</taxon>
        <taxon>NPAAA clade</taxon>
        <taxon>indigoferoid/millettioid clade</taxon>
        <taxon>Phaseoleae</taxon>
        <taxon>Clitoria</taxon>
    </lineage>
</organism>
<evidence type="ECO:0000313" key="4">
    <source>
        <dbReference type="Proteomes" id="UP001359559"/>
    </source>
</evidence>
<dbReference type="PANTHER" id="PTHR34188">
    <property type="entry name" value="OS01G0299500 PROTEIN"/>
    <property type="match status" value="1"/>
</dbReference>
<dbReference type="EMBL" id="JAYKXN010000008">
    <property type="protein sequence ID" value="KAK7264739.1"/>
    <property type="molecule type" value="Genomic_DNA"/>
</dbReference>